<dbReference type="KEGG" id="llu:AKJ09_01937"/>
<gene>
    <name evidence="2" type="ORF">AKJ09_01937</name>
</gene>
<dbReference type="Pfam" id="PF17032">
    <property type="entry name" value="Zn_ribbon_15"/>
    <property type="match status" value="1"/>
</dbReference>
<dbReference type="InterPro" id="IPR031493">
    <property type="entry name" value="Zinc_ribbon_15"/>
</dbReference>
<sequence length="243" mass="26272">MNASKWGVVQSACQGAGASVVHFRSTPLRDLAMITVFGWRSVRTKNVPAEGVTCVSCQTVGSTQLEVRQEYLHIFWVPIFPMRKFVVASCSRCGAHFADRELPPAYQPVATAAAQRASIPIWTFVGLPVVLFAVAAAFHDRFGFGAPAELAGNSAKVKACLEHVAPGQVYELNMGPPSYSPKEVKSLIRITQADSNSVSFEKGLVQKYLDQPLLAEGTGGPFDGKAQKLSRAEFAKKALLDCR</sequence>
<proteinExistence type="predicted"/>
<dbReference type="Proteomes" id="UP000064967">
    <property type="component" value="Chromosome"/>
</dbReference>
<keyword evidence="3" id="KW-1185">Reference proteome</keyword>
<reference evidence="2 3" key="1">
    <citation type="submission" date="2015-08" db="EMBL/GenBank/DDBJ databases">
        <authorList>
            <person name="Babu N.S."/>
            <person name="Beckwith C.J."/>
            <person name="Beseler K.G."/>
            <person name="Brison A."/>
            <person name="Carone J.V."/>
            <person name="Caskin T.P."/>
            <person name="Diamond M."/>
            <person name="Durham M.E."/>
            <person name="Foxe J.M."/>
            <person name="Go M."/>
            <person name="Henderson B.A."/>
            <person name="Jones I.B."/>
            <person name="McGettigan J.A."/>
            <person name="Micheletti S.J."/>
            <person name="Nasrallah M.E."/>
            <person name="Ortiz D."/>
            <person name="Piller C.R."/>
            <person name="Privatt S.R."/>
            <person name="Schneider S.L."/>
            <person name="Sharp S."/>
            <person name="Smith T.C."/>
            <person name="Stanton J.D."/>
            <person name="Ullery H.E."/>
            <person name="Wilson R.J."/>
            <person name="Serrano M.G."/>
            <person name="Buck G."/>
            <person name="Lee V."/>
            <person name="Wang Y."/>
            <person name="Carvalho R."/>
            <person name="Voegtly L."/>
            <person name="Shi R."/>
            <person name="Duckworth R."/>
            <person name="Johnson A."/>
            <person name="Loviza R."/>
            <person name="Walstead R."/>
            <person name="Shah Z."/>
            <person name="Kiflezghi M."/>
            <person name="Wade K."/>
            <person name="Ball S.L."/>
            <person name="Bradley K.W."/>
            <person name="Asai D.J."/>
            <person name="Bowman C.A."/>
            <person name="Russell D.A."/>
            <person name="Pope W.H."/>
            <person name="Jacobs-Sera D."/>
            <person name="Hendrix R.W."/>
            <person name="Hatfull G.F."/>
        </authorList>
    </citation>
    <scope>NUCLEOTIDE SEQUENCE [LARGE SCALE GENOMIC DNA]</scope>
    <source>
        <strain evidence="2 3">DSM 27648</strain>
    </source>
</reference>
<dbReference type="AlphaFoldDB" id="A0A0K1PP27"/>
<accession>A0A0K1PP27</accession>
<evidence type="ECO:0000313" key="2">
    <source>
        <dbReference type="EMBL" id="AKU95273.1"/>
    </source>
</evidence>
<protein>
    <recommendedName>
        <fullName evidence="1">Zinc-ribbon 15 domain-containing protein</fullName>
    </recommendedName>
</protein>
<name>A0A0K1PP27_9BACT</name>
<organism evidence="2 3">
    <name type="scientific">Labilithrix luteola</name>
    <dbReference type="NCBI Taxonomy" id="1391654"/>
    <lineage>
        <taxon>Bacteria</taxon>
        <taxon>Pseudomonadati</taxon>
        <taxon>Myxococcota</taxon>
        <taxon>Polyangia</taxon>
        <taxon>Polyangiales</taxon>
        <taxon>Labilitrichaceae</taxon>
        <taxon>Labilithrix</taxon>
    </lineage>
</organism>
<dbReference type="EMBL" id="CP012333">
    <property type="protein sequence ID" value="AKU95273.1"/>
    <property type="molecule type" value="Genomic_DNA"/>
</dbReference>
<dbReference type="RefSeq" id="WP_169927394.1">
    <property type="nucleotide sequence ID" value="NZ_CP012333.1"/>
</dbReference>
<dbReference type="STRING" id="1391654.AKJ09_01937"/>
<evidence type="ECO:0000259" key="1">
    <source>
        <dbReference type="Pfam" id="PF17032"/>
    </source>
</evidence>
<feature type="domain" description="Zinc-ribbon 15" evidence="1">
    <location>
        <begin position="52"/>
        <end position="101"/>
    </location>
</feature>
<evidence type="ECO:0000313" key="3">
    <source>
        <dbReference type="Proteomes" id="UP000064967"/>
    </source>
</evidence>